<feature type="transmembrane region" description="Helical" evidence="9">
    <location>
        <begin position="120"/>
        <end position="140"/>
    </location>
</feature>
<dbReference type="GO" id="GO:0020037">
    <property type="term" value="F:heme binding"/>
    <property type="evidence" value="ECO:0007669"/>
    <property type="project" value="TreeGrafter"/>
</dbReference>
<organism evidence="11 12">
    <name type="scientific">Halodesulfovibrio marinisediminis DSM 17456</name>
    <dbReference type="NCBI Taxonomy" id="1121457"/>
    <lineage>
        <taxon>Bacteria</taxon>
        <taxon>Pseudomonadati</taxon>
        <taxon>Thermodesulfobacteriota</taxon>
        <taxon>Desulfovibrionia</taxon>
        <taxon>Desulfovibrionales</taxon>
        <taxon>Desulfovibrionaceae</taxon>
        <taxon>Halodesulfovibrio</taxon>
    </lineage>
</organism>
<dbReference type="Gene3D" id="1.20.950.20">
    <property type="entry name" value="Transmembrane di-heme cytochromes, Chain C"/>
    <property type="match status" value="1"/>
</dbReference>
<dbReference type="PANTHER" id="PTHR30598:SF3">
    <property type="entry name" value="RESPIRATORY NITRATE REDUCTASE 1 GAMMA CHAIN"/>
    <property type="match status" value="1"/>
</dbReference>
<evidence type="ECO:0000259" key="10">
    <source>
        <dbReference type="Pfam" id="PF02665"/>
    </source>
</evidence>
<dbReference type="GO" id="GO:0008940">
    <property type="term" value="F:nitrate reductase activity"/>
    <property type="evidence" value="ECO:0007669"/>
    <property type="project" value="TreeGrafter"/>
</dbReference>
<accession>A0A1N6DL89</accession>
<dbReference type="GO" id="GO:0019645">
    <property type="term" value="P:anaerobic electron transport chain"/>
    <property type="evidence" value="ECO:0007669"/>
    <property type="project" value="TreeGrafter"/>
</dbReference>
<evidence type="ECO:0000256" key="4">
    <source>
        <dbReference type="ARBA" id="ARBA00022692"/>
    </source>
</evidence>
<dbReference type="InterPro" id="IPR023234">
    <property type="entry name" value="NarG-like_domain"/>
</dbReference>
<evidence type="ECO:0000256" key="1">
    <source>
        <dbReference type="ARBA" id="ARBA00004651"/>
    </source>
</evidence>
<dbReference type="AlphaFoldDB" id="A0A1N6DL89"/>
<evidence type="ECO:0000256" key="8">
    <source>
        <dbReference type="ARBA" id="ARBA00023136"/>
    </source>
</evidence>
<sequence>MIISLLAVIALGILAWMGSMMGFQYVLAVCLPYTAVTVFLVGFAWRILDWAKRPVPFCIPTTGGQQKSLPWIKPATLDNPSNKAGVWGRMILEVLLFRSLFRNTNVSIEGDRVVYWSSKFLWLFALIFHYSFLIIFVRHFRFFAEPVPFFVNGVEMLDGILQIGAPRLFMTGPLILVALAYLIGRRLFNQKVRYISLLSDYFPLFLIFGLCATGIAMRYFLKVDIATVKVFVMSLLHFAPDTAALAKIGSIFYVHMFFLAVLLMYFPFSKLMHAGGVFLSPTRNMANDSRMKLHVNPWNPEKVYRTYEEYENEFRVPMFEAGLPVVKKPEDKE</sequence>
<dbReference type="InterPro" id="IPR036197">
    <property type="entry name" value="NarG-like_sf"/>
</dbReference>
<evidence type="ECO:0000256" key="2">
    <source>
        <dbReference type="ARBA" id="ARBA00022448"/>
    </source>
</evidence>
<feature type="transmembrane region" description="Helical" evidence="9">
    <location>
        <begin position="25"/>
        <end position="45"/>
    </location>
</feature>
<feature type="transmembrane region" description="Helical" evidence="9">
    <location>
        <begin position="204"/>
        <end position="221"/>
    </location>
</feature>
<feature type="domain" description="NarG-like" evidence="10">
    <location>
        <begin position="116"/>
        <end position="274"/>
    </location>
</feature>
<dbReference type="InterPro" id="IPR051936">
    <property type="entry name" value="Heme-iron_electron_transfer"/>
</dbReference>
<comment type="subcellular location">
    <subcellularLocation>
        <location evidence="1">Cell membrane</location>
        <topology evidence="1">Multi-pass membrane protein</topology>
    </subcellularLocation>
</comment>
<feature type="transmembrane region" description="Helical" evidence="9">
    <location>
        <begin position="160"/>
        <end position="183"/>
    </location>
</feature>
<proteinExistence type="predicted"/>
<dbReference type="RefSeq" id="WP_074215166.1">
    <property type="nucleotide sequence ID" value="NZ_FSRG01000003.1"/>
</dbReference>
<dbReference type="NCBIfam" id="NF038037">
    <property type="entry name" value="cytob_DsrM"/>
    <property type="match status" value="1"/>
</dbReference>
<keyword evidence="3" id="KW-1003">Cell membrane</keyword>
<keyword evidence="7" id="KW-0560">Oxidoreductase</keyword>
<evidence type="ECO:0000313" key="11">
    <source>
        <dbReference type="EMBL" id="SIN71487.1"/>
    </source>
</evidence>
<dbReference type="PANTHER" id="PTHR30598">
    <property type="entry name" value="NITRATE REDUCTASE PRIVATE CHAPERONE, REDOX ENZYME MATURATION PROTEIN REMP FAMILY"/>
    <property type="match status" value="1"/>
</dbReference>
<dbReference type="Pfam" id="PF02665">
    <property type="entry name" value="Nitrate_red_gam"/>
    <property type="match status" value="1"/>
</dbReference>
<dbReference type="GO" id="GO:0005886">
    <property type="term" value="C:plasma membrane"/>
    <property type="evidence" value="ECO:0007669"/>
    <property type="project" value="UniProtKB-SubCell"/>
</dbReference>
<evidence type="ECO:0000256" key="3">
    <source>
        <dbReference type="ARBA" id="ARBA00022475"/>
    </source>
</evidence>
<gene>
    <name evidence="11" type="ORF">SAMN02745161_0265</name>
</gene>
<dbReference type="STRING" id="1121457.SAMN02745161_0265"/>
<evidence type="ECO:0000256" key="7">
    <source>
        <dbReference type="ARBA" id="ARBA00023002"/>
    </source>
</evidence>
<keyword evidence="12" id="KW-1185">Reference proteome</keyword>
<dbReference type="InterPro" id="IPR047660">
    <property type="entry name" value="DsrM"/>
</dbReference>
<name>A0A1N6DL89_9BACT</name>
<keyword evidence="8 9" id="KW-0472">Membrane</keyword>
<reference evidence="12" key="1">
    <citation type="submission" date="2016-11" db="EMBL/GenBank/DDBJ databases">
        <authorList>
            <person name="Varghese N."/>
            <person name="Submissions S."/>
        </authorList>
    </citation>
    <scope>NUCLEOTIDE SEQUENCE [LARGE SCALE GENOMIC DNA]</scope>
    <source>
        <strain evidence="12">DSM 17456</strain>
    </source>
</reference>
<evidence type="ECO:0000256" key="5">
    <source>
        <dbReference type="ARBA" id="ARBA00022982"/>
    </source>
</evidence>
<protein>
    <submittedName>
        <fullName evidence="11">Putative sulfite reductase-associated electron transfer protein DsrM</fullName>
    </submittedName>
</protein>
<keyword evidence="4 9" id="KW-0812">Transmembrane</keyword>
<keyword evidence="5" id="KW-0249">Electron transport</keyword>
<evidence type="ECO:0000256" key="9">
    <source>
        <dbReference type="SAM" id="Phobius"/>
    </source>
</evidence>
<dbReference type="EMBL" id="FSRG01000003">
    <property type="protein sequence ID" value="SIN71487.1"/>
    <property type="molecule type" value="Genomic_DNA"/>
</dbReference>
<feature type="transmembrane region" description="Helical" evidence="9">
    <location>
        <begin position="244"/>
        <end position="266"/>
    </location>
</feature>
<evidence type="ECO:0000256" key="6">
    <source>
        <dbReference type="ARBA" id="ARBA00022989"/>
    </source>
</evidence>
<keyword evidence="6 9" id="KW-1133">Transmembrane helix</keyword>
<dbReference type="Proteomes" id="UP000184694">
    <property type="component" value="Unassembled WGS sequence"/>
</dbReference>
<dbReference type="SUPFAM" id="SSF103501">
    <property type="entry name" value="Respiratory nitrate reductase 1 gamma chain"/>
    <property type="match status" value="1"/>
</dbReference>
<dbReference type="GO" id="GO:0009055">
    <property type="term" value="F:electron transfer activity"/>
    <property type="evidence" value="ECO:0007669"/>
    <property type="project" value="TreeGrafter"/>
</dbReference>
<evidence type="ECO:0000313" key="12">
    <source>
        <dbReference type="Proteomes" id="UP000184694"/>
    </source>
</evidence>
<keyword evidence="2" id="KW-0813">Transport</keyword>
<dbReference type="OrthoDB" id="9769404at2"/>